<dbReference type="Proteomes" id="UP001066276">
    <property type="component" value="Chromosome 10"/>
</dbReference>
<evidence type="ECO:0000313" key="2">
    <source>
        <dbReference type="EMBL" id="KAJ1100875.1"/>
    </source>
</evidence>
<keyword evidence="3" id="KW-1185">Reference proteome</keyword>
<gene>
    <name evidence="2" type="ORF">NDU88_005950</name>
</gene>
<name>A0AAV7MAV6_PLEWA</name>
<dbReference type="EMBL" id="JANPWB010000014">
    <property type="protein sequence ID" value="KAJ1100875.1"/>
    <property type="molecule type" value="Genomic_DNA"/>
</dbReference>
<organism evidence="2 3">
    <name type="scientific">Pleurodeles waltl</name>
    <name type="common">Iberian ribbed newt</name>
    <dbReference type="NCBI Taxonomy" id="8319"/>
    <lineage>
        <taxon>Eukaryota</taxon>
        <taxon>Metazoa</taxon>
        <taxon>Chordata</taxon>
        <taxon>Craniata</taxon>
        <taxon>Vertebrata</taxon>
        <taxon>Euteleostomi</taxon>
        <taxon>Amphibia</taxon>
        <taxon>Batrachia</taxon>
        <taxon>Caudata</taxon>
        <taxon>Salamandroidea</taxon>
        <taxon>Salamandridae</taxon>
        <taxon>Pleurodelinae</taxon>
        <taxon>Pleurodeles</taxon>
    </lineage>
</organism>
<sequence length="123" mass="13765">MTRRLWREDRRLRNLTSGFRGSTAIEEENGGVETKARPGGRRNPGDRGAVCPNRGQEECEEPDSGYPRLGTEEEPDSGKQNPLARHASGEAWHHQVRDSDWDRGREDGRKITKEGLEGKGAAQ</sequence>
<proteinExistence type="predicted"/>
<feature type="region of interest" description="Disordered" evidence="1">
    <location>
        <begin position="18"/>
        <end position="123"/>
    </location>
</feature>
<comment type="caution">
    <text evidence="2">The sequence shown here is derived from an EMBL/GenBank/DDBJ whole genome shotgun (WGS) entry which is preliminary data.</text>
</comment>
<protein>
    <submittedName>
        <fullName evidence="2">Uncharacterized protein</fullName>
    </submittedName>
</protein>
<feature type="compositionally biased region" description="Basic and acidic residues" evidence="1">
    <location>
        <begin position="87"/>
        <end position="117"/>
    </location>
</feature>
<dbReference type="AlphaFoldDB" id="A0AAV7MAV6"/>
<accession>A0AAV7MAV6</accession>
<reference evidence="2" key="1">
    <citation type="journal article" date="2022" name="bioRxiv">
        <title>Sequencing and chromosome-scale assembly of the giantPleurodeles waltlgenome.</title>
        <authorList>
            <person name="Brown T."/>
            <person name="Elewa A."/>
            <person name="Iarovenko S."/>
            <person name="Subramanian E."/>
            <person name="Araus A.J."/>
            <person name="Petzold A."/>
            <person name="Susuki M."/>
            <person name="Suzuki K.-i.T."/>
            <person name="Hayashi T."/>
            <person name="Toyoda A."/>
            <person name="Oliveira C."/>
            <person name="Osipova E."/>
            <person name="Leigh N.D."/>
            <person name="Simon A."/>
            <person name="Yun M.H."/>
        </authorList>
    </citation>
    <scope>NUCLEOTIDE SEQUENCE</scope>
    <source>
        <strain evidence="2">20211129_DDA</strain>
        <tissue evidence="2">Liver</tissue>
    </source>
</reference>
<evidence type="ECO:0000256" key="1">
    <source>
        <dbReference type="SAM" id="MobiDB-lite"/>
    </source>
</evidence>
<evidence type="ECO:0000313" key="3">
    <source>
        <dbReference type="Proteomes" id="UP001066276"/>
    </source>
</evidence>